<reference evidence="1 2" key="1">
    <citation type="submission" date="2024-03" db="EMBL/GenBank/DDBJ databases">
        <title>High-quality draft genome sequence of Oceanobacter sp. wDCs-4.</title>
        <authorList>
            <person name="Dong C."/>
        </authorList>
    </citation>
    <scope>NUCLEOTIDE SEQUENCE [LARGE SCALE GENOMIC DNA]</scope>
    <source>
        <strain evidence="2">wDCs-4</strain>
    </source>
</reference>
<organism evidence="1 2">
    <name type="scientific">Oceanobacter antarcticus</name>
    <dbReference type="NCBI Taxonomy" id="3133425"/>
    <lineage>
        <taxon>Bacteria</taxon>
        <taxon>Pseudomonadati</taxon>
        <taxon>Pseudomonadota</taxon>
        <taxon>Gammaproteobacteria</taxon>
        <taxon>Oceanospirillales</taxon>
        <taxon>Oceanospirillaceae</taxon>
        <taxon>Oceanobacter</taxon>
    </lineage>
</organism>
<comment type="caution">
    <text evidence="1">The sequence shown here is derived from an EMBL/GenBank/DDBJ whole genome shotgun (WGS) entry which is preliminary data.</text>
</comment>
<keyword evidence="2" id="KW-1185">Reference proteome</keyword>
<name>A0ABW8NM10_9GAMM</name>
<proteinExistence type="predicted"/>
<dbReference type="EMBL" id="JBBKTX010000022">
    <property type="protein sequence ID" value="MFK4753921.1"/>
    <property type="molecule type" value="Genomic_DNA"/>
</dbReference>
<accession>A0ABW8NM10</accession>
<evidence type="ECO:0000313" key="1">
    <source>
        <dbReference type="EMBL" id="MFK4753921.1"/>
    </source>
</evidence>
<gene>
    <name evidence="1" type="ORF">WG929_16030</name>
</gene>
<evidence type="ECO:0000313" key="2">
    <source>
        <dbReference type="Proteomes" id="UP001620597"/>
    </source>
</evidence>
<sequence>MWYAAATTTDTERSGAASLDTYINLLASVLISPEGVLWTEDKRLAKLAKRFDIAWSEQ</sequence>
<evidence type="ECO:0008006" key="3">
    <source>
        <dbReference type="Google" id="ProtNLM"/>
    </source>
</evidence>
<protein>
    <recommendedName>
        <fullName evidence="3">PIN domain-containing protein</fullName>
    </recommendedName>
</protein>
<dbReference type="RefSeq" id="WP_416206902.1">
    <property type="nucleotide sequence ID" value="NZ_JBBKTX010000022.1"/>
</dbReference>
<dbReference type="Proteomes" id="UP001620597">
    <property type="component" value="Unassembled WGS sequence"/>
</dbReference>